<dbReference type="GO" id="GO:0047444">
    <property type="term" value="F:N-acylneuraminate-9-phosphate synthase activity"/>
    <property type="evidence" value="ECO:0007669"/>
    <property type="project" value="TreeGrafter"/>
</dbReference>
<accession>A0A552F781</accession>
<dbReference type="SUPFAM" id="SSF51569">
    <property type="entry name" value="Aldolase"/>
    <property type="match status" value="1"/>
</dbReference>
<feature type="domain" description="PseI/NeuA/B-like" evidence="1">
    <location>
        <begin position="47"/>
        <end position="234"/>
    </location>
</feature>
<organism evidence="2 3">
    <name type="scientific">Microcystis aeruginosa Ma_MB_S_20031200_S102</name>
    <dbReference type="NCBI Taxonomy" id="2486254"/>
    <lineage>
        <taxon>Bacteria</taxon>
        <taxon>Bacillati</taxon>
        <taxon>Cyanobacteriota</taxon>
        <taxon>Cyanophyceae</taxon>
        <taxon>Oscillatoriophycideae</taxon>
        <taxon>Chroococcales</taxon>
        <taxon>Microcystaceae</taxon>
        <taxon>Microcystis</taxon>
    </lineage>
</organism>
<dbReference type="GO" id="GO:0016051">
    <property type="term" value="P:carbohydrate biosynthetic process"/>
    <property type="evidence" value="ECO:0007669"/>
    <property type="project" value="InterPro"/>
</dbReference>
<comment type="caution">
    <text evidence="2">The sequence shown here is derived from an EMBL/GenBank/DDBJ whole genome shotgun (WGS) entry which is preliminary data.</text>
</comment>
<dbReference type="Gene3D" id="3.20.20.70">
    <property type="entry name" value="Aldolase class I"/>
    <property type="match status" value="1"/>
</dbReference>
<reference evidence="2 3" key="1">
    <citation type="submission" date="2019-01" db="EMBL/GenBank/DDBJ databases">
        <title>Coherence of Microcystis species and biogeography revealed through population genomics.</title>
        <authorList>
            <person name="Perez-Carrascal O.M."/>
            <person name="Terrat Y."/>
            <person name="Giani A."/>
            <person name="Fortin N."/>
            <person name="Tromas N."/>
            <person name="Shapiro B.J."/>
        </authorList>
    </citation>
    <scope>NUCLEOTIDE SEQUENCE [LARGE SCALE GENOMIC DNA]</scope>
    <source>
        <strain evidence="2">Ma_MB_S_20031200_S102</strain>
    </source>
</reference>
<dbReference type="Pfam" id="PF03102">
    <property type="entry name" value="NeuB"/>
    <property type="match status" value="1"/>
</dbReference>
<proteinExistence type="predicted"/>
<evidence type="ECO:0000259" key="1">
    <source>
        <dbReference type="Pfam" id="PF03102"/>
    </source>
</evidence>
<dbReference type="AlphaFoldDB" id="A0A552F781"/>
<dbReference type="Gene3D" id="3.90.1210.10">
    <property type="entry name" value="Antifreeze-like/N-acetylneuraminic acid synthase C-terminal domain"/>
    <property type="match status" value="1"/>
</dbReference>
<dbReference type="InterPro" id="IPR013785">
    <property type="entry name" value="Aldolase_TIM"/>
</dbReference>
<gene>
    <name evidence="2" type="ORF">EWV92_01465</name>
</gene>
<evidence type="ECO:0000313" key="3">
    <source>
        <dbReference type="Proteomes" id="UP000317708"/>
    </source>
</evidence>
<dbReference type="PANTHER" id="PTHR42966">
    <property type="entry name" value="N-ACETYLNEURAMINATE SYNTHASE"/>
    <property type="match status" value="1"/>
</dbReference>
<name>A0A552F781_MICAE</name>
<sequence>MSVNRDIFDELFVLELANNHWGSLERGLKIITDFSRIVRFNSVRASIKLQFRDVDNFIHRDFRDRTDIRYIKKTLDTKMTEDDYATLVKAVRQGGCIPMATPFDEKSVNLCVELGIPIIKIASSDLNDWFLIEKIADTRKPVIVSTGGSSLKDIDDLVIFFENRNVPLAINHCVSLYPSEDSELEMNQIDYLKNRYPNHVIGFSTHEYTDWTSSMLIAYAKGARTFERHIDIEMDGVPVSPYCSLPEQVDIWFKAFQKAKEMCGAPGSQKRMPPEREIKYLDALVRGVYAKRDLPEGYILNHDRLNEDLYLAVPLQKGQISCRELMSGEILTRACNKDEPIMIDSIDSPYSTNDNLRKIIYQRGI</sequence>
<dbReference type="InterPro" id="IPR051690">
    <property type="entry name" value="PseI-like"/>
</dbReference>
<dbReference type="InterPro" id="IPR013132">
    <property type="entry name" value="PseI/NeuA/B-like_N"/>
</dbReference>
<protein>
    <submittedName>
        <fullName evidence="2">N-acetylneuraminic acid synthase</fullName>
    </submittedName>
</protein>
<dbReference type="PANTHER" id="PTHR42966:SF1">
    <property type="entry name" value="SIALIC ACID SYNTHASE"/>
    <property type="match status" value="1"/>
</dbReference>
<dbReference type="EMBL" id="SFBI01000015">
    <property type="protein sequence ID" value="TRU42580.1"/>
    <property type="molecule type" value="Genomic_DNA"/>
</dbReference>
<dbReference type="Proteomes" id="UP000317708">
    <property type="component" value="Unassembled WGS sequence"/>
</dbReference>
<evidence type="ECO:0000313" key="2">
    <source>
        <dbReference type="EMBL" id="TRU42580.1"/>
    </source>
</evidence>